<dbReference type="Pfam" id="PF00356">
    <property type="entry name" value="LacI"/>
    <property type="match status" value="1"/>
</dbReference>
<keyword evidence="1" id="KW-0805">Transcription regulation</keyword>
<organism evidence="5 6">
    <name type="scientific">Candidatus Xianfuyuplasma coldseepsis</name>
    <dbReference type="NCBI Taxonomy" id="2782163"/>
    <lineage>
        <taxon>Bacteria</taxon>
        <taxon>Bacillati</taxon>
        <taxon>Mycoplasmatota</taxon>
        <taxon>Mollicutes</taxon>
        <taxon>Candidatus Izemoplasmatales</taxon>
        <taxon>Candidatus Izemoplasmataceae</taxon>
        <taxon>Candidatus Xianfuyuplasma</taxon>
    </lineage>
</organism>
<dbReference type="InterPro" id="IPR046335">
    <property type="entry name" value="LacI/GalR-like_sensor"/>
</dbReference>
<dbReference type="PANTHER" id="PTHR30146:SF109">
    <property type="entry name" value="HTH-TYPE TRANSCRIPTIONAL REGULATOR GALS"/>
    <property type="match status" value="1"/>
</dbReference>
<dbReference type="Gene3D" id="3.40.50.2300">
    <property type="match status" value="2"/>
</dbReference>
<dbReference type="KEGG" id="xcl:G4Z02_04645"/>
<evidence type="ECO:0000313" key="5">
    <source>
        <dbReference type="EMBL" id="QMS85059.1"/>
    </source>
</evidence>
<dbReference type="RefSeq" id="WP_258878685.1">
    <property type="nucleotide sequence ID" value="NZ_CP048914.1"/>
</dbReference>
<evidence type="ECO:0000256" key="3">
    <source>
        <dbReference type="ARBA" id="ARBA00023163"/>
    </source>
</evidence>
<dbReference type="EMBL" id="CP048914">
    <property type="protein sequence ID" value="QMS85059.1"/>
    <property type="molecule type" value="Genomic_DNA"/>
</dbReference>
<evidence type="ECO:0000256" key="1">
    <source>
        <dbReference type="ARBA" id="ARBA00023015"/>
    </source>
</evidence>
<evidence type="ECO:0000259" key="4">
    <source>
        <dbReference type="PROSITE" id="PS50932"/>
    </source>
</evidence>
<dbReference type="SMART" id="SM00354">
    <property type="entry name" value="HTH_LACI"/>
    <property type="match status" value="1"/>
</dbReference>
<dbReference type="InterPro" id="IPR010982">
    <property type="entry name" value="Lambda_DNA-bd_dom_sf"/>
</dbReference>
<evidence type="ECO:0000313" key="6">
    <source>
        <dbReference type="Proteomes" id="UP000514720"/>
    </source>
</evidence>
<dbReference type="AlphaFoldDB" id="A0A7L7KRL9"/>
<name>A0A7L7KRL9_9MOLU</name>
<dbReference type="GO" id="GO:0000976">
    <property type="term" value="F:transcription cis-regulatory region binding"/>
    <property type="evidence" value="ECO:0007669"/>
    <property type="project" value="TreeGrafter"/>
</dbReference>
<accession>A0A7L7KRL9</accession>
<dbReference type="CDD" id="cd01392">
    <property type="entry name" value="HTH_LacI"/>
    <property type="match status" value="1"/>
</dbReference>
<dbReference type="PANTHER" id="PTHR30146">
    <property type="entry name" value="LACI-RELATED TRANSCRIPTIONAL REPRESSOR"/>
    <property type="match status" value="1"/>
</dbReference>
<dbReference type="SUPFAM" id="SSF53822">
    <property type="entry name" value="Periplasmic binding protein-like I"/>
    <property type="match status" value="1"/>
</dbReference>
<dbReference type="InterPro" id="IPR000843">
    <property type="entry name" value="HTH_LacI"/>
</dbReference>
<dbReference type="CDD" id="cd06267">
    <property type="entry name" value="PBP1_LacI_sugar_binding-like"/>
    <property type="match status" value="1"/>
</dbReference>
<proteinExistence type="predicted"/>
<protein>
    <submittedName>
        <fullName evidence="5">LacI family transcriptional regulator</fullName>
    </submittedName>
</protein>
<dbReference type="Proteomes" id="UP000514720">
    <property type="component" value="Chromosome"/>
</dbReference>
<dbReference type="InterPro" id="IPR028082">
    <property type="entry name" value="Peripla_BP_I"/>
</dbReference>
<dbReference type="GO" id="GO:0003700">
    <property type="term" value="F:DNA-binding transcription factor activity"/>
    <property type="evidence" value="ECO:0007669"/>
    <property type="project" value="TreeGrafter"/>
</dbReference>
<keyword evidence="6" id="KW-1185">Reference proteome</keyword>
<evidence type="ECO:0000256" key="2">
    <source>
        <dbReference type="ARBA" id="ARBA00023125"/>
    </source>
</evidence>
<gene>
    <name evidence="5" type="ORF">G4Z02_04645</name>
</gene>
<feature type="domain" description="HTH lacI-type" evidence="4">
    <location>
        <begin position="2"/>
        <end position="56"/>
    </location>
</feature>
<keyword evidence="3" id="KW-0804">Transcription</keyword>
<reference evidence="5 6" key="1">
    <citation type="submission" date="2020-02" db="EMBL/GenBank/DDBJ databases">
        <authorList>
            <person name="Zheng R.K."/>
            <person name="Sun C.M."/>
        </authorList>
    </citation>
    <scope>NUCLEOTIDE SEQUENCE [LARGE SCALE GENOMIC DNA]</scope>
    <source>
        <strain evidence="6">zrk13</strain>
    </source>
</reference>
<dbReference type="Gene3D" id="1.10.260.40">
    <property type="entry name" value="lambda repressor-like DNA-binding domains"/>
    <property type="match status" value="1"/>
</dbReference>
<keyword evidence="2" id="KW-0238">DNA-binding</keyword>
<dbReference type="PROSITE" id="PS50932">
    <property type="entry name" value="HTH_LACI_2"/>
    <property type="match status" value="1"/>
</dbReference>
<dbReference type="SUPFAM" id="SSF47413">
    <property type="entry name" value="lambda repressor-like DNA-binding domains"/>
    <property type="match status" value="1"/>
</dbReference>
<sequence>MVTIKDVAKASGYSVSTVSYALNDSDNIPQVTKDKIWAVAKKLKYYPNAAARNLKNKSTNNIGFFISGFTGPVYHKIYDGVASVINNSKYHLILSFSQNAKRMIRERQIDAAIIMCPQVEDSVIEHANRLGMPVFVLDRLDNGDEHTYSHMLDSYTGAKLATQQLVDEGHQTIAYLSGIVGSFVDDERYRAFHDVISSNGSIQEKVYFGNFTESSGYELVQQLQGTLPFEAIFCANDEMAIGFIKGCMEYGISVPEDISVIGFDNVDISQYINGGLTTIDVDQGKWGSEVAQDLLDVLDGKHVDKQKVCPVQLHLRNTTKKRAS</sequence>
<dbReference type="Pfam" id="PF13377">
    <property type="entry name" value="Peripla_BP_3"/>
    <property type="match status" value="1"/>
</dbReference>